<sequence length="561" mass="62590">MTTPRLYLPKPREAVGNYLRIISINDVYDIKNYPYVETVIKSLKETSEDAVVIACLSGDFLSPCLITSLDGGKAMLDVLKVVNIDYICFGNHEFDVSLDVLGERFKTYEGKCLNSNILDLPIVDASGQPLPKYDIVEVGSRRVAFAGFCTNNTDIFRPGTNLTIQPIFDALKETWSKCSNDATMLIPLTHQTIAEDRELATGIQQDDQLSGKIPVIVGGHDHEIYIEKIERSLIVKAGADATNVVVVDVWWDASEQWHSAVHLLPASHFDADPKVQKFVESTQNFLGSLMDVEIFEVKEPMSSKRTRFQPEKVASTLCSYIKKSLKNVDIVMIQGGSFRGKRDYEKGESFTYRDLLEEMPLDTEMALIQVPGYILQEAIAETRGTPDREASNFLHADLDVVIEDYPSLKIVSINHAPFDPQKIYNLSIVQFLLRGLDKIKPLVDYVNANGGAPPLEQCLPGQNLIVESCMKDAWRVLVDYEEWDADGDGEITTEELKQGVKNAFAFLDQNQDGYISPAELQAALAERTGRTHKGLISLMFEVLDVDKDGMVSMDELASLAM</sequence>
<keyword evidence="1" id="KW-0732">Signal</keyword>
<dbReference type="InterPro" id="IPR011992">
    <property type="entry name" value="EF-hand-dom_pair"/>
</dbReference>
<dbReference type="Pfam" id="PF02872">
    <property type="entry name" value="5_nucleotid_C"/>
    <property type="match status" value="1"/>
</dbReference>
<evidence type="ECO:0000259" key="3">
    <source>
        <dbReference type="PROSITE" id="PS50222"/>
    </source>
</evidence>
<dbReference type="InterPro" id="IPR029052">
    <property type="entry name" value="Metallo-depent_PP-like"/>
</dbReference>
<dbReference type="SUPFAM" id="SSF47473">
    <property type="entry name" value="EF-hand"/>
    <property type="match status" value="1"/>
</dbReference>
<dbReference type="Gene3D" id="3.60.21.10">
    <property type="match status" value="1"/>
</dbReference>
<dbReference type="GO" id="GO:0000166">
    <property type="term" value="F:nucleotide binding"/>
    <property type="evidence" value="ECO:0007669"/>
    <property type="project" value="UniProtKB-KW"/>
</dbReference>
<dbReference type="STRING" id="1458985.BJP34_16505"/>
<accession>A0A1D8TT69</accession>
<dbReference type="EMBL" id="CP017599">
    <property type="protein sequence ID" value="AOX00830.1"/>
    <property type="molecule type" value="Genomic_DNA"/>
</dbReference>
<dbReference type="PANTHER" id="PTHR11575">
    <property type="entry name" value="5'-NUCLEOTIDASE-RELATED"/>
    <property type="match status" value="1"/>
</dbReference>
<dbReference type="PROSITE" id="PS00018">
    <property type="entry name" value="EF_HAND_1"/>
    <property type="match status" value="2"/>
</dbReference>
<proteinExistence type="inferred from homology"/>
<dbReference type="CDD" id="cd00051">
    <property type="entry name" value="EFh"/>
    <property type="match status" value="1"/>
</dbReference>
<dbReference type="Pfam" id="PF13499">
    <property type="entry name" value="EF-hand_7"/>
    <property type="match status" value="1"/>
</dbReference>
<protein>
    <submittedName>
        <fullName evidence="4">Bifunctional metallophosphatase/5'-nucleotidase</fullName>
    </submittedName>
</protein>
<dbReference type="InterPro" id="IPR002048">
    <property type="entry name" value="EF_hand_dom"/>
</dbReference>
<dbReference type="InterPro" id="IPR008334">
    <property type="entry name" value="5'-Nucleotdase_C"/>
</dbReference>
<dbReference type="AlphaFoldDB" id="A0A1D8TT69"/>
<dbReference type="Gene3D" id="3.90.780.10">
    <property type="entry name" value="5'-Nucleotidase, C-terminal domain"/>
    <property type="match status" value="1"/>
</dbReference>
<evidence type="ECO:0000256" key="2">
    <source>
        <dbReference type="RuleBase" id="RU362119"/>
    </source>
</evidence>
<dbReference type="InterPro" id="IPR036907">
    <property type="entry name" value="5'-Nucleotdase_C_sf"/>
</dbReference>
<dbReference type="PANTHER" id="PTHR11575:SF48">
    <property type="entry name" value="5'-NUCLEOTIDASE"/>
    <property type="match status" value="1"/>
</dbReference>
<keyword evidence="2" id="KW-0378">Hydrolase</keyword>
<dbReference type="SMART" id="SM00054">
    <property type="entry name" value="EFh"/>
    <property type="match status" value="2"/>
</dbReference>
<dbReference type="Pfam" id="PF13202">
    <property type="entry name" value="EF-hand_5"/>
    <property type="match status" value="1"/>
</dbReference>
<feature type="domain" description="EF-hand" evidence="3">
    <location>
        <begin position="495"/>
        <end position="530"/>
    </location>
</feature>
<reference evidence="5" key="1">
    <citation type="submission" date="2016-10" db="EMBL/GenBank/DDBJ databases">
        <title>Comparative genomics uncovers the prolific and rare metabolic potential of the cyanobacterial genus Moorea.</title>
        <authorList>
            <person name="Leao T."/>
            <person name="Castelao G."/>
            <person name="Korobeynikov A."/>
            <person name="Monroe E.A."/>
            <person name="Podell S."/>
            <person name="Glukhov E."/>
            <person name="Allen E."/>
            <person name="Gerwick W.H."/>
            <person name="Gerwick L."/>
        </authorList>
    </citation>
    <scope>NUCLEOTIDE SEQUENCE [LARGE SCALE GENOMIC DNA]</scope>
    <source>
        <strain evidence="5">PAL-8-15-08-1</strain>
    </source>
</reference>
<organism evidence="4 5">
    <name type="scientific">Moorena producens PAL-8-15-08-1</name>
    <dbReference type="NCBI Taxonomy" id="1458985"/>
    <lineage>
        <taxon>Bacteria</taxon>
        <taxon>Bacillati</taxon>
        <taxon>Cyanobacteriota</taxon>
        <taxon>Cyanophyceae</taxon>
        <taxon>Coleofasciculales</taxon>
        <taxon>Coleofasciculaceae</taxon>
        <taxon>Moorena</taxon>
    </lineage>
</organism>
<name>A0A1D8TT69_9CYAN</name>
<dbReference type="KEGG" id="mpro:BJP34_16505"/>
<dbReference type="Proteomes" id="UP000177870">
    <property type="component" value="Chromosome"/>
</dbReference>
<dbReference type="InterPro" id="IPR006179">
    <property type="entry name" value="5_nucleotidase/apyrase"/>
</dbReference>
<dbReference type="RefSeq" id="WP_070393281.1">
    <property type="nucleotide sequence ID" value="NZ_CP017599.1"/>
</dbReference>
<dbReference type="SUPFAM" id="SSF56300">
    <property type="entry name" value="Metallo-dependent phosphatases"/>
    <property type="match status" value="1"/>
</dbReference>
<comment type="similarity">
    <text evidence="2">Belongs to the 5'-nucleotidase family.</text>
</comment>
<dbReference type="GO" id="GO:0009166">
    <property type="term" value="P:nucleotide catabolic process"/>
    <property type="evidence" value="ECO:0007669"/>
    <property type="project" value="InterPro"/>
</dbReference>
<evidence type="ECO:0000313" key="4">
    <source>
        <dbReference type="EMBL" id="AOX00830.1"/>
    </source>
</evidence>
<dbReference type="Gene3D" id="1.10.238.10">
    <property type="entry name" value="EF-hand"/>
    <property type="match status" value="1"/>
</dbReference>
<dbReference type="GO" id="GO:0005509">
    <property type="term" value="F:calcium ion binding"/>
    <property type="evidence" value="ECO:0007669"/>
    <property type="project" value="InterPro"/>
</dbReference>
<dbReference type="InterPro" id="IPR018247">
    <property type="entry name" value="EF_Hand_1_Ca_BS"/>
</dbReference>
<dbReference type="SUPFAM" id="SSF55816">
    <property type="entry name" value="5'-nucleotidase (syn. UDP-sugar hydrolase), C-terminal domain"/>
    <property type="match status" value="1"/>
</dbReference>
<dbReference type="PROSITE" id="PS50222">
    <property type="entry name" value="EF_HAND_2"/>
    <property type="match status" value="2"/>
</dbReference>
<dbReference type="InterPro" id="IPR004843">
    <property type="entry name" value="Calcineurin-like_PHP"/>
</dbReference>
<dbReference type="OrthoDB" id="9807051at2"/>
<keyword evidence="2" id="KW-0547">Nucleotide-binding</keyword>
<dbReference type="GO" id="GO:0016787">
    <property type="term" value="F:hydrolase activity"/>
    <property type="evidence" value="ECO:0007669"/>
    <property type="project" value="UniProtKB-KW"/>
</dbReference>
<feature type="domain" description="EF-hand" evidence="3">
    <location>
        <begin position="531"/>
        <end position="561"/>
    </location>
</feature>
<evidence type="ECO:0000313" key="5">
    <source>
        <dbReference type="Proteomes" id="UP000177870"/>
    </source>
</evidence>
<dbReference type="Pfam" id="PF00149">
    <property type="entry name" value="Metallophos"/>
    <property type="match status" value="1"/>
</dbReference>
<evidence type="ECO:0000256" key="1">
    <source>
        <dbReference type="ARBA" id="ARBA00022729"/>
    </source>
</evidence>
<dbReference type="PRINTS" id="PR01607">
    <property type="entry name" value="APYRASEFAMLY"/>
</dbReference>
<gene>
    <name evidence="4" type="ORF">BJP34_16505</name>
</gene>